<evidence type="ECO:0000313" key="2">
    <source>
        <dbReference type="Proteomes" id="UP001243009"/>
    </source>
</evidence>
<dbReference type="Proteomes" id="UP001243009">
    <property type="component" value="Unassembled WGS sequence"/>
</dbReference>
<sequence>MYRIERLKKRDPHLRWALPDRVFFAAGACHILAYAFMERYRTGSLRAIWLKPDAGFTGNHIYVASGGWVFDYHGYSDAERYRAHTWRKAQRWWPGWNATPIELPADVLISEAKSRTYDGLWLREPDQFLHDALPRAVAFLKRFPPPPAPGA</sequence>
<accession>A0ABT9E4M1</accession>
<keyword evidence="2" id="KW-1185">Reference proteome</keyword>
<dbReference type="EMBL" id="JAUTWS010000024">
    <property type="protein sequence ID" value="MDO9711118.1"/>
    <property type="molecule type" value="Genomic_DNA"/>
</dbReference>
<dbReference type="RefSeq" id="WP_305105975.1">
    <property type="nucleotide sequence ID" value="NZ_JAUTWS010000024.1"/>
</dbReference>
<name>A0ABT9E4M1_9PROT</name>
<organism evidence="1 2">
    <name type="scientific">Paracraurococcus lichenis</name>
    <dbReference type="NCBI Taxonomy" id="3064888"/>
    <lineage>
        <taxon>Bacteria</taxon>
        <taxon>Pseudomonadati</taxon>
        <taxon>Pseudomonadota</taxon>
        <taxon>Alphaproteobacteria</taxon>
        <taxon>Acetobacterales</taxon>
        <taxon>Roseomonadaceae</taxon>
        <taxon>Paracraurococcus</taxon>
    </lineage>
</organism>
<protein>
    <submittedName>
        <fullName evidence="1">Uncharacterized protein</fullName>
    </submittedName>
</protein>
<reference evidence="1 2" key="1">
    <citation type="submission" date="2023-08" db="EMBL/GenBank/DDBJ databases">
        <title>The draft genome sequence of Paracraurococcus sp. LOR1-02.</title>
        <authorList>
            <person name="Kingkaew E."/>
            <person name="Tanasupawat S."/>
        </authorList>
    </citation>
    <scope>NUCLEOTIDE SEQUENCE [LARGE SCALE GENOMIC DNA]</scope>
    <source>
        <strain evidence="1 2">LOR1-02</strain>
    </source>
</reference>
<comment type="caution">
    <text evidence="1">The sequence shown here is derived from an EMBL/GenBank/DDBJ whole genome shotgun (WGS) entry which is preliminary data.</text>
</comment>
<gene>
    <name evidence="1" type="ORF">Q7A36_22390</name>
</gene>
<proteinExistence type="predicted"/>
<evidence type="ECO:0000313" key="1">
    <source>
        <dbReference type="EMBL" id="MDO9711118.1"/>
    </source>
</evidence>